<evidence type="ECO:0000256" key="8">
    <source>
        <dbReference type="ARBA" id="ARBA00048679"/>
    </source>
</evidence>
<dbReference type="InterPro" id="IPR008271">
    <property type="entry name" value="Ser/Thr_kinase_AS"/>
</dbReference>
<dbReference type="PROSITE" id="PS00107">
    <property type="entry name" value="PROTEIN_KINASE_ATP"/>
    <property type="match status" value="1"/>
</dbReference>
<keyword evidence="6 9" id="KW-0067">ATP-binding</keyword>
<keyword evidence="3" id="KW-0808">Transferase</keyword>
<dbReference type="EC" id="2.7.11.1" evidence="1"/>
<dbReference type="InterPro" id="IPR017441">
    <property type="entry name" value="Protein_kinase_ATP_BS"/>
</dbReference>
<sequence>MVGTCKRMHGDSLEVHGVSPTQETLTPEILKILDELERTNGFIETQAPPLEPLGISKLLDIFPRDLHCCSVPYELTECPVTLTNGTDFYVSVWITSACLNVFSYIHLEGSKCWWVESCSNDPWHLCMMQPHSTSTITMKMKRQWQLPKDTCDFEVLMIVMRSKEGHRKLESKIGSKKKIDSNYVKRELDLDSDSDVDFGNGRIKLNFGDKDDYLKRTVEALGGMVHRITMTAVVDKLESDIGIMVDLSRDHVNTILDLDRDRDIDIMNTIMYMNDDIDKVDRKVQELGGKVYRVMVAAVCDKVRHPLASLGISDLLDVSPQVLRCPFEPYEPIECPVILTNGTDHYVSVWITPSCLDIFSYIHLEGDKYWWVESYWKDPCRLCMMEPHSTFTLTMKMKEQQCLPEKDTCKFEVIMIVMGSKEEHTKFESFLFTEMEVDRDHTNNIVLGLNSDVKFVNKLVKNRLEPDLINLTLEEIVVDFGGEARRVMMTAAVCNKETFSMDHHSGGGLPKEIPFHLLKEITDGFSNERKLGSGSYGSVYMGVNKDGEKIAVKMLYGMPGLDKKQFVNEFNNLSRVQHPNIVRLVGYCHETEKIYVEHNGRLIFADQVHMALCFEYMHGGSLDMYLSDECNGLDWNVRYTLIKGICKGLKYLHEELRPPIYHLDLKPANILLDKNMLPKITDFGLSRIFQNEGTYVTSRCVGTL</sequence>
<evidence type="ECO:0000256" key="6">
    <source>
        <dbReference type="ARBA" id="ARBA00022840"/>
    </source>
</evidence>
<evidence type="ECO:0000256" key="5">
    <source>
        <dbReference type="ARBA" id="ARBA00022777"/>
    </source>
</evidence>
<keyword evidence="2" id="KW-0723">Serine/threonine-protein kinase</keyword>
<comment type="caution">
    <text evidence="11">The sequence shown here is derived from an EMBL/GenBank/DDBJ whole genome shotgun (WGS) entry which is preliminary data.</text>
</comment>
<dbReference type="GO" id="GO:0004674">
    <property type="term" value="F:protein serine/threonine kinase activity"/>
    <property type="evidence" value="ECO:0007669"/>
    <property type="project" value="UniProtKB-KW"/>
</dbReference>
<proteinExistence type="predicted"/>
<dbReference type="Proteomes" id="UP000636709">
    <property type="component" value="Unassembled WGS sequence"/>
</dbReference>
<dbReference type="InterPro" id="IPR000719">
    <property type="entry name" value="Prot_kinase_dom"/>
</dbReference>
<dbReference type="PANTHER" id="PTHR45707:SF76">
    <property type="entry name" value="PROTEIN KINASE DOMAIN-CONTAINING PROTEIN"/>
    <property type="match status" value="1"/>
</dbReference>
<evidence type="ECO:0000256" key="4">
    <source>
        <dbReference type="ARBA" id="ARBA00022741"/>
    </source>
</evidence>
<dbReference type="Gene3D" id="3.30.200.20">
    <property type="entry name" value="Phosphorylase Kinase, domain 1"/>
    <property type="match status" value="1"/>
</dbReference>
<protein>
    <recommendedName>
        <fullName evidence="1">non-specific serine/threonine protein kinase</fullName>
        <ecNumber evidence="1">2.7.11.1</ecNumber>
    </recommendedName>
</protein>
<dbReference type="PROSITE" id="PS50011">
    <property type="entry name" value="PROTEIN_KINASE_DOM"/>
    <property type="match status" value="1"/>
</dbReference>
<dbReference type="AlphaFoldDB" id="A0A835AKN0"/>
<dbReference type="OrthoDB" id="9992527at2759"/>
<evidence type="ECO:0000313" key="12">
    <source>
        <dbReference type="Proteomes" id="UP000636709"/>
    </source>
</evidence>
<dbReference type="InterPro" id="IPR011009">
    <property type="entry name" value="Kinase-like_dom_sf"/>
</dbReference>
<name>A0A835AKN0_9POAL</name>
<feature type="domain" description="Protein kinase" evidence="10">
    <location>
        <begin position="525"/>
        <end position="704"/>
    </location>
</feature>
<keyword evidence="5" id="KW-0418">Kinase</keyword>
<evidence type="ECO:0000259" key="10">
    <source>
        <dbReference type="PROSITE" id="PS50011"/>
    </source>
</evidence>
<keyword evidence="4 9" id="KW-0547">Nucleotide-binding</keyword>
<dbReference type="PANTHER" id="PTHR45707">
    <property type="entry name" value="C2 CALCIUM/LIPID-BINDING PLANT PHOSPHORIBOSYLTRANSFERASE FAMILY PROTEIN"/>
    <property type="match status" value="1"/>
</dbReference>
<dbReference type="PROSITE" id="PS00108">
    <property type="entry name" value="PROTEIN_KINASE_ST"/>
    <property type="match status" value="1"/>
</dbReference>
<keyword evidence="12" id="KW-1185">Reference proteome</keyword>
<organism evidence="11 12">
    <name type="scientific">Digitaria exilis</name>
    <dbReference type="NCBI Taxonomy" id="1010633"/>
    <lineage>
        <taxon>Eukaryota</taxon>
        <taxon>Viridiplantae</taxon>
        <taxon>Streptophyta</taxon>
        <taxon>Embryophyta</taxon>
        <taxon>Tracheophyta</taxon>
        <taxon>Spermatophyta</taxon>
        <taxon>Magnoliopsida</taxon>
        <taxon>Liliopsida</taxon>
        <taxon>Poales</taxon>
        <taxon>Poaceae</taxon>
        <taxon>PACMAD clade</taxon>
        <taxon>Panicoideae</taxon>
        <taxon>Panicodae</taxon>
        <taxon>Paniceae</taxon>
        <taxon>Anthephorinae</taxon>
        <taxon>Digitaria</taxon>
    </lineage>
</organism>
<dbReference type="FunFam" id="3.30.200.20:FF:000465">
    <property type="entry name" value="Cysteine-rich receptor-like protein kinase 6"/>
    <property type="match status" value="1"/>
</dbReference>
<accession>A0A835AKN0</accession>
<dbReference type="SUPFAM" id="SSF56112">
    <property type="entry name" value="Protein kinase-like (PK-like)"/>
    <property type="match status" value="1"/>
</dbReference>
<gene>
    <name evidence="11" type="ORF">HU200_054513</name>
</gene>
<evidence type="ECO:0000256" key="2">
    <source>
        <dbReference type="ARBA" id="ARBA00022527"/>
    </source>
</evidence>
<dbReference type="EMBL" id="JACEFO010002347">
    <property type="protein sequence ID" value="KAF8664790.1"/>
    <property type="molecule type" value="Genomic_DNA"/>
</dbReference>
<comment type="catalytic activity">
    <reaction evidence="8">
        <text>L-seryl-[protein] + ATP = O-phospho-L-seryl-[protein] + ADP + H(+)</text>
        <dbReference type="Rhea" id="RHEA:17989"/>
        <dbReference type="Rhea" id="RHEA-COMP:9863"/>
        <dbReference type="Rhea" id="RHEA-COMP:11604"/>
        <dbReference type="ChEBI" id="CHEBI:15378"/>
        <dbReference type="ChEBI" id="CHEBI:29999"/>
        <dbReference type="ChEBI" id="CHEBI:30616"/>
        <dbReference type="ChEBI" id="CHEBI:83421"/>
        <dbReference type="ChEBI" id="CHEBI:456216"/>
        <dbReference type="EC" id="2.7.11.1"/>
    </reaction>
</comment>
<reference evidence="11" key="1">
    <citation type="submission" date="2020-07" db="EMBL/GenBank/DDBJ databases">
        <title>Genome sequence and genetic diversity analysis of an under-domesticated orphan crop, white fonio (Digitaria exilis).</title>
        <authorList>
            <person name="Bennetzen J.L."/>
            <person name="Chen S."/>
            <person name="Ma X."/>
            <person name="Wang X."/>
            <person name="Yssel A.E.J."/>
            <person name="Chaluvadi S.R."/>
            <person name="Johnson M."/>
            <person name="Gangashetty P."/>
            <person name="Hamidou F."/>
            <person name="Sanogo M.D."/>
            <person name="Zwaenepoel A."/>
            <person name="Wallace J."/>
            <person name="Van De Peer Y."/>
            <person name="Van Deynze A."/>
        </authorList>
    </citation>
    <scope>NUCLEOTIDE SEQUENCE</scope>
    <source>
        <tissue evidence="11">Leaves</tissue>
    </source>
</reference>
<dbReference type="SMART" id="SM00220">
    <property type="entry name" value="S_TKc"/>
    <property type="match status" value="1"/>
</dbReference>
<evidence type="ECO:0000256" key="1">
    <source>
        <dbReference type="ARBA" id="ARBA00012513"/>
    </source>
</evidence>
<dbReference type="Gene3D" id="1.10.510.10">
    <property type="entry name" value="Transferase(Phosphotransferase) domain 1"/>
    <property type="match status" value="1"/>
</dbReference>
<evidence type="ECO:0000313" key="11">
    <source>
        <dbReference type="EMBL" id="KAF8664790.1"/>
    </source>
</evidence>
<comment type="catalytic activity">
    <reaction evidence="7">
        <text>L-threonyl-[protein] + ATP = O-phospho-L-threonyl-[protein] + ADP + H(+)</text>
        <dbReference type="Rhea" id="RHEA:46608"/>
        <dbReference type="Rhea" id="RHEA-COMP:11060"/>
        <dbReference type="Rhea" id="RHEA-COMP:11605"/>
        <dbReference type="ChEBI" id="CHEBI:15378"/>
        <dbReference type="ChEBI" id="CHEBI:30013"/>
        <dbReference type="ChEBI" id="CHEBI:30616"/>
        <dbReference type="ChEBI" id="CHEBI:61977"/>
        <dbReference type="ChEBI" id="CHEBI:456216"/>
        <dbReference type="EC" id="2.7.11.1"/>
    </reaction>
</comment>
<evidence type="ECO:0000256" key="7">
    <source>
        <dbReference type="ARBA" id="ARBA00047899"/>
    </source>
</evidence>
<feature type="binding site" evidence="9">
    <location>
        <position position="553"/>
    </location>
    <ligand>
        <name>ATP</name>
        <dbReference type="ChEBI" id="CHEBI:30616"/>
    </ligand>
</feature>
<dbReference type="GO" id="GO:0005524">
    <property type="term" value="F:ATP binding"/>
    <property type="evidence" value="ECO:0007669"/>
    <property type="project" value="UniProtKB-UniRule"/>
</dbReference>
<dbReference type="FunFam" id="1.10.510.10:FF:001023">
    <property type="entry name" value="Os07g0541700 protein"/>
    <property type="match status" value="1"/>
</dbReference>
<evidence type="ECO:0000256" key="3">
    <source>
        <dbReference type="ARBA" id="ARBA00022679"/>
    </source>
</evidence>
<evidence type="ECO:0000256" key="9">
    <source>
        <dbReference type="PROSITE-ProRule" id="PRU10141"/>
    </source>
</evidence>
<dbReference type="Pfam" id="PF00069">
    <property type="entry name" value="Pkinase"/>
    <property type="match status" value="1"/>
</dbReference>